<evidence type="ECO:0000313" key="2">
    <source>
        <dbReference type="EMBL" id="KAK8860312.1"/>
    </source>
</evidence>
<name>A0ABR2IBC6_9EUKA</name>
<evidence type="ECO:0000256" key="1">
    <source>
        <dbReference type="SAM" id="Coils"/>
    </source>
</evidence>
<protein>
    <submittedName>
        <fullName evidence="2">Uncharacterized protein</fullName>
    </submittedName>
</protein>
<dbReference type="EMBL" id="JAPFFF010000018">
    <property type="protein sequence ID" value="KAK8860312.1"/>
    <property type="molecule type" value="Genomic_DNA"/>
</dbReference>
<accession>A0ABR2IBC6</accession>
<keyword evidence="3" id="KW-1185">Reference proteome</keyword>
<comment type="caution">
    <text evidence="2">The sequence shown here is derived from an EMBL/GenBank/DDBJ whole genome shotgun (WGS) entry which is preliminary data.</text>
</comment>
<gene>
    <name evidence="2" type="ORF">M9Y10_011976</name>
</gene>
<reference evidence="2 3" key="1">
    <citation type="submission" date="2024-04" db="EMBL/GenBank/DDBJ databases">
        <title>Tritrichomonas musculus Genome.</title>
        <authorList>
            <person name="Alves-Ferreira E."/>
            <person name="Grigg M."/>
            <person name="Lorenzi H."/>
            <person name="Galac M."/>
        </authorList>
    </citation>
    <scope>NUCLEOTIDE SEQUENCE [LARGE SCALE GENOMIC DNA]</scope>
    <source>
        <strain evidence="2 3">EAF2021</strain>
    </source>
</reference>
<sequence length="514" mass="61167">MDEGKMDLIYDTCVSNLRTQKLTLNQKKAYMKYIVNITFHERNKKALETKEYHKIYLKASFKYAKELNNIDGKKGESKEIFEWIINNKATFLDEANKISDEDLKVIGRTEAEYKKILDQEFIVENPNDKTLTDFQKLTYYIQKGEEVEINKFIKNQIDGMIQNQKSICSTKMLESLFEYSCSKKDYCNTFLFFRLYAMHLMERKRELDINILIYFNTFLGEICENSQACSNCADKKQACKFIEFYLFYLFNYIPNYQDKYQPSIECLIETLFNLQETKDANTDTLILFLYGLNKYKKNLKRDSEVYFRAASDKNYHKAKYFLSEIVKDSNSSAALNLYKEIIEFNTKEDKDFNLNTSSDKLEKACALYQYGLVYAEGLYSIPVNWSKVDEYWGDPLSDLIITRPQDIKRFNYLNDEYPHLLFIKYKADHGLMDAKHMYFKICSAQQKDTDILVIYMHELCLYSNYDPKYIDEMREYARRLDVGEGVEKDKKKAKMIKDRIKEIEKEEEKKKKKK</sequence>
<dbReference type="Proteomes" id="UP001470230">
    <property type="component" value="Unassembled WGS sequence"/>
</dbReference>
<evidence type="ECO:0000313" key="3">
    <source>
        <dbReference type="Proteomes" id="UP001470230"/>
    </source>
</evidence>
<proteinExistence type="predicted"/>
<keyword evidence="1" id="KW-0175">Coiled coil</keyword>
<feature type="coiled-coil region" evidence="1">
    <location>
        <begin position="486"/>
        <end position="513"/>
    </location>
</feature>
<organism evidence="2 3">
    <name type="scientific">Tritrichomonas musculus</name>
    <dbReference type="NCBI Taxonomy" id="1915356"/>
    <lineage>
        <taxon>Eukaryota</taxon>
        <taxon>Metamonada</taxon>
        <taxon>Parabasalia</taxon>
        <taxon>Tritrichomonadida</taxon>
        <taxon>Tritrichomonadidae</taxon>
        <taxon>Tritrichomonas</taxon>
    </lineage>
</organism>